<dbReference type="PROSITE" id="PS50082">
    <property type="entry name" value="WD_REPEATS_2"/>
    <property type="match status" value="2"/>
</dbReference>
<dbReference type="Gene3D" id="2.130.10.10">
    <property type="entry name" value="YVTN repeat-like/Quinoprotein amine dehydrogenase"/>
    <property type="match status" value="2"/>
</dbReference>
<comment type="subunit">
    <text evidence="6">Part of TORC1 complex. Part of the TORC2 complex.</text>
</comment>
<dbReference type="InterPro" id="IPR011047">
    <property type="entry name" value="Quinoprotein_ADH-like_sf"/>
</dbReference>
<dbReference type="PANTHER" id="PTHR19842:SF0">
    <property type="entry name" value="TARGET OF RAPAMYCIN COMPLEX SUBUNIT LST8"/>
    <property type="match status" value="1"/>
</dbReference>
<evidence type="ECO:0000256" key="2">
    <source>
        <dbReference type="ARBA" id="ARBA00018867"/>
    </source>
</evidence>
<dbReference type="Proteomes" id="UP000046392">
    <property type="component" value="Unplaced"/>
</dbReference>
<accession>A0A0N5BBX4</accession>
<feature type="repeat" description="WD" evidence="5">
    <location>
        <begin position="71"/>
        <end position="112"/>
    </location>
</feature>
<dbReference type="SMART" id="SM00320">
    <property type="entry name" value="WD40"/>
    <property type="match status" value="6"/>
</dbReference>
<evidence type="ECO:0000256" key="5">
    <source>
        <dbReference type="PROSITE-ProRule" id="PRU00221"/>
    </source>
</evidence>
<keyword evidence="7" id="KW-1185">Reference proteome</keyword>
<keyword evidence="6" id="KW-0963">Cytoplasm</keyword>
<dbReference type="SUPFAM" id="SSF50998">
    <property type="entry name" value="Quinoprotein alcohol dehydrogenase-like"/>
    <property type="match status" value="1"/>
</dbReference>
<comment type="function">
    <text evidence="6">Subunit of TORC1 and TORC2, which regulate cell growth and survival in response to nutrient and hormonal signals.</text>
</comment>
<name>A0A0N5BBX4_STREA</name>
<evidence type="ECO:0000313" key="7">
    <source>
        <dbReference type="Proteomes" id="UP000046392"/>
    </source>
</evidence>
<organism evidence="7 8">
    <name type="scientific">Strongyloides papillosus</name>
    <name type="common">Intestinal threadworm</name>
    <dbReference type="NCBI Taxonomy" id="174720"/>
    <lineage>
        <taxon>Eukaryota</taxon>
        <taxon>Metazoa</taxon>
        <taxon>Ecdysozoa</taxon>
        <taxon>Nematoda</taxon>
        <taxon>Chromadorea</taxon>
        <taxon>Rhabditida</taxon>
        <taxon>Tylenchina</taxon>
        <taxon>Panagrolaimomorpha</taxon>
        <taxon>Strongyloidoidea</taxon>
        <taxon>Strongyloididae</taxon>
        <taxon>Strongyloides</taxon>
    </lineage>
</organism>
<dbReference type="InterPro" id="IPR019775">
    <property type="entry name" value="WD40_repeat_CS"/>
</dbReference>
<dbReference type="GO" id="GO:0005737">
    <property type="term" value="C:cytoplasm"/>
    <property type="evidence" value="ECO:0007669"/>
    <property type="project" value="UniProtKB-SubCell"/>
</dbReference>
<evidence type="ECO:0000256" key="6">
    <source>
        <dbReference type="RuleBase" id="RU369068"/>
    </source>
</evidence>
<dbReference type="Pfam" id="PF00400">
    <property type="entry name" value="WD40"/>
    <property type="match status" value="4"/>
</dbReference>
<evidence type="ECO:0000256" key="1">
    <source>
        <dbReference type="ARBA" id="ARBA00009890"/>
    </source>
</evidence>
<dbReference type="WBParaSite" id="SPAL_0000352400.1">
    <property type="protein sequence ID" value="SPAL_0000352400.1"/>
    <property type="gene ID" value="SPAL_0000352400"/>
</dbReference>
<comment type="subcellular location">
    <subcellularLocation>
        <location evidence="6">Cytoplasm</location>
    </subcellularLocation>
</comment>
<proteinExistence type="inferred from homology"/>
<comment type="similarity">
    <text evidence="1 6">Belongs to the WD repeat LST8 family.</text>
</comment>
<dbReference type="InterPro" id="IPR001680">
    <property type="entry name" value="WD40_rpt"/>
</dbReference>
<dbReference type="PROSITE" id="PS50294">
    <property type="entry name" value="WD_REPEATS_REGION"/>
    <property type="match status" value="1"/>
</dbReference>
<evidence type="ECO:0000256" key="3">
    <source>
        <dbReference type="ARBA" id="ARBA00022574"/>
    </source>
</evidence>
<keyword evidence="3 5" id="KW-0853">WD repeat</keyword>
<dbReference type="GO" id="GO:0031932">
    <property type="term" value="C:TORC2 complex"/>
    <property type="evidence" value="ECO:0007669"/>
    <property type="project" value="UniProtKB-UniRule"/>
</dbReference>
<dbReference type="PROSITE" id="PS00678">
    <property type="entry name" value="WD_REPEATS_1"/>
    <property type="match status" value="1"/>
</dbReference>
<protein>
    <recommendedName>
        <fullName evidence="2 6">Target of rapamycin complex subunit lst8</fullName>
        <shortName evidence="6">TORC subunit lst8</shortName>
    </recommendedName>
</protein>
<sequence length="382" mass="43137">MAEYLLFTASHDKTLRKWSFETGTEIVQIKPKDAQINSMVVNSDGKILATGAYCTLKLYDTNNLDIIWSNNEAHTKNVQTVGFFKNGYEMYTGGEDGIAKIWDIRANKYSCEKAYQMPSPLNGLSLHPNQNDLIVADAQGIIYIWDLSQDVDSTVPIQELDITEFFNHVHVDKTGNQVCAVSNRGKVYIIGRTDETIKHKESMDGRFQDFNNAPSSNHARNDNSNLSLLMTSEISTIKEEVPVNPNEGYCVLASSYKFEHFFKAHRDYVLKCRYSQGGELLGTSGADGKVNIYKYDEFKNKNYTPYRQIPNIKKNTNESGVPDLKWVWGLEFSNDGKYLFTSGGDHTFRVWDIEAETNIIKFTGHSGTVTGLAIYDSNPSLM</sequence>
<dbReference type="PANTHER" id="PTHR19842">
    <property type="entry name" value="G BETA-LIKE PROTEIN GBL"/>
    <property type="match status" value="1"/>
</dbReference>
<reference evidence="8" key="1">
    <citation type="submission" date="2017-02" db="UniProtKB">
        <authorList>
            <consortium name="WormBaseParasite"/>
        </authorList>
    </citation>
    <scope>IDENTIFICATION</scope>
</reference>
<evidence type="ECO:0000313" key="8">
    <source>
        <dbReference type="WBParaSite" id="SPAL_0000352400.1"/>
    </source>
</evidence>
<dbReference type="InterPro" id="IPR037588">
    <property type="entry name" value="MLST8"/>
</dbReference>
<dbReference type="GO" id="GO:0031931">
    <property type="term" value="C:TORC1 complex"/>
    <property type="evidence" value="ECO:0007669"/>
    <property type="project" value="UniProtKB-UniRule"/>
</dbReference>
<dbReference type="InterPro" id="IPR015943">
    <property type="entry name" value="WD40/YVTN_repeat-like_dom_sf"/>
</dbReference>
<dbReference type="GO" id="GO:0032956">
    <property type="term" value="P:regulation of actin cytoskeleton organization"/>
    <property type="evidence" value="ECO:0007669"/>
    <property type="project" value="TreeGrafter"/>
</dbReference>
<dbReference type="GO" id="GO:0031929">
    <property type="term" value="P:TOR signaling"/>
    <property type="evidence" value="ECO:0007669"/>
    <property type="project" value="UniProtKB-UniRule"/>
</dbReference>
<keyword evidence="4 6" id="KW-0677">Repeat</keyword>
<dbReference type="STRING" id="174720.A0A0N5BBX4"/>
<evidence type="ECO:0000256" key="4">
    <source>
        <dbReference type="ARBA" id="ARBA00022737"/>
    </source>
</evidence>
<feature type="repeat" description="WD" evidence="5">
    <location>
        <begin position="327"/>
        <end position="361"/>
    </location>
</feature>
<dbReference type="AlphaFoldDB" id="A0A0N5BBX4"/>